<keyword evidence="3" id="KW-1185">Reference proteome</keyword>
<dbReference type="STRING" id="1278073.MYSTI_01953"/>
<dbReference type="PATRIC" id="fig|1278073.3.peg.1991"/>
<proteinExistence type="predicted"/>
<dbReference type="RefSeq" id="WP_015347544.1">
    <property type="nucleotide sequence ID" value="NC_020126.1"/>
</dbReference>
<protein>
    <submittedName>
        <fullName evidence="2">Uncharacterized protein</fullName>
    </submittedName>
</protein>
<dbReference type="EMBL" id="CP004025">
    <property type="protein sequence ID" value="AGC43282.1"/>
    <property type="molecule type" value="Genomic_DNA"/>
</dbReference>
<dbReference type="AlphaFoldDB" id="L7U6S6"/>
<feature type="transmembrane region" description="Helical" evidence="1">
    <location>
        <begin position="26"/>
        <end position="45"/>
    </location>
</feature>
<reference evidence="2 3" key="1">
    <citation type="journal article" date="2013" name="Genome Announc.">
        <title>Complete genome sequence of Myxococcus stipitatus strain DSM 14675, a fruiting myxobacterium.</title>
        <authorList>
            <person name="Huntley S."/>
            <person name="Kneip S."/>
            <person name="Treuner-Lange A."/>
            <person name="Sogaard-Andersen L."/>
        </authorList>
    </citation>
    <scope>NUCLEOTIDE SEQUENCE [LARGE SCALE GENOMIC DNA]</scope>
    <source>
        <strain evidence="3">DSM 14675 / JCM 12634 / Mx s8</strain>
    </source>
</reference>
<keyword evidence="1" id="KW-0812">Transmembrane</keyword>
<keyword evidence="1" id="KW-0472">Membrane</keyword>
<sequence length="49" mass="4807">MMGIGIVLAIWGAAQTADAETRDDLLGGLALAALGAALIVAERLLGVGS</sequence>
<keyword evidence="1" id="KW-1133">Transmembrane helix</keyword>
<dbReference type="KEGG" id="msd:MYSTI_01953"/>
<evidence type="ECO:0000256" key="1">
    <source>
        <dbReference type="SAM" id="Phobius"/>
    </source>
</evidence>
<dbReference type="HOGENOM" id="CLU_3138046_0_0_7"/>
<accession>L7U6S6</accession>
<evidence type="ECO:0000313" key="2">
    <source>
        <dbReference type="EMBL" id="AGC43282.1"/>
    </source>
</evidence>
<organism evidence="2 3">
    <name type="scientific">Myxococcus stipitatus (strain DSM 14675 / JCM 12634 / Mx s8)</name>
    <dbReference type="NCBI Taxonomy" id="1278073"/>
    <lineage>
        <taxon>Bacteria</taxon>
        <taxon>Pseudomonadati</taxon>
        <taxon>Myxococcota</taxon>
        <taxon>Myxococcia</taxon>
        <taxon>Myxococcales</taxon>
        <taxon>Cystobacterineae</taxon>
        <taxon>Myxococcaceae</taxon>
        <taxon>Myxococcus</taxon>
    </lineage>
</organism>
<evidence type="ECO:0000313" key="3">
    <source>
        <dbReference type="Proteomes" id="UP000011131"/>
    </source>
</evidence>
<name>L7U6S6_MYXSD</name>
<gene>
    <name evidence="2" type="ordered locus">MYSTI_01953</name>
</gene>
<dbReference type="Proteomes" id="UP000011131">
    <property type="component" value="Chromosome"/>
</dbReference>